<evidence type="ECO:0000313" key="14">
    <source>
        <dbReference type="Proteomes" id="UP000019229"/>
    </source>
</evidence>
<dbReference type="InterPro" id="IPR045864">
    <property type="entry name" value="aa-tRNA-synth_II/BPL/LPL"/>
</dbReference>
<evidence type="ECO:0000256" key="1">
    <source>
        <dbReference type="ARBA" id="ARBA00004496"/>
    </source>
</evidence>
<dbReference type="STRING" id="743966.MYB_00310"/>
<gene>
    <name evidence="13" type="primary">pheS</name>
    <name evidence="13" type="ORF">MYB_00310</name>
</gene>
<keyword evidence="4 13" id="KW-0436">Ligase</keyword>
<keyword evidence="3" id="KW-0963">Cytoplasm</keyword>
<evidence type="ECO:0000256" key="8">
    <source>
        <dbReference type="ARBA" id="ARBA00022842"/>
    </source>
</evidence>
<dbReference type="AlphaFoldDB" id="W5UZV8"/>
<evidence type="ECO:0000256" key="11">
    <source>
        <dbReference type="ARBA" id="ARBA00049255"/>
    </source>
</evidence>
<accession>W5UZV8</accession>
<evidence type="ECO:0000256" key="2">
    <source>
        <dbReference type="ARBA" id="ARBA00012814"/>
    </source>
</evidence>
<proteinExistence type="predicted"/>
<dbReference type="GO" id="GO:0005524">
    <property type="term" value="F:ATP binding"/>
    <property type="evidence" value="ECO:0007669"/>
    <property type="project" value="UniProtKB-KW"/>
</dbReference>
<dbReference type="InterPro" id="IPR002319">
    <property type="entry name" value="Phenylalanyl-tRNA_Synthase"/>
</dbReference>
<evidence type="ECO:0000256" key="7">
    <source>
        <dbReference type="ARBA" id="ARBA00022840"/>
    </source>
</evidence>
<keyword evidence="14" id="KW-1185">Reference proteome</keyword>
<dbReference type="SUPFAM" id="SSF55681">
    <property type="entry name" value="Class II aaRS and biotin synthetases"/>
    <property type="match status" value="1"/>
</dbReference>
<dbReference type="InterPro" id="IPR010978">
    <property type="entry name" value="tRNA-bd_arm"/>
</dbReference>
<dbReference type="GO" id="GO:0004826">
    <property type="term" value="F:phenylalanine-tRNA ligase activity"/>
    <property type="evidence" value="ECO:0007669"/>
    <property type="project" value="UniProtKB-EC"/>
</dbReference>
<keyword evidence="6" id="KW-0547">Nucleotide-binding</keyword>
<feature type="domain" description="Aminoacyl-transfer RNA synthetases class-II family profile" evidence="12">
    <location>
        <begin position="98"/>
        <end position="297"/>
    </location>
</feature>
<sequence length="319" mass="37173">MDIQKFFSETKIENLEDLKLAKNQFFGKDSFLASLQLQLKTASPEQKRELGKQISELKTQAEKFFGEAAKKIEEAQIEAKISNEWLDIHSFSNDLQGGFHPLSLIEDKLRSWLISHGYYEVQANEIETDEYNFERLNIAKNHPARQMQDSLYFNQNLLLRTHNTGVSARELEKNKNQSFAQFTIGKVFRNDEEDRTHSHQFRQLDLVAVGNLSVTDLIGTIQSLLDYIFEEKMQTRFRPSFFPFTEPSLEVDIFYNNQWIEILGCGMMHPKVLKMAGYTNNMQAIAAGIGIERLAMIKFGITDIREFYKNDLRFLKQFR</sequence>
<keyword evidence="9" id="KW-0648">Protein biosynthesis</keyword>
<evidence type="ECO:0000256" key="10">
    <source>
        <dbReference type="ARBA" id="ARBA00023146"/>
    </source>
</evidence>
<evidence type="ECO:0000256" key="4">
    <source>
        <dbReference type="ARBA" id="ARBA00022598"/>
    </source>
</evidence>
<dbReference type="EMBL" id="CP007154">
    <property type="protein sequence ID" value="AHH45073.1"/>
    <property type="molecule type" value="Genomic_DNA"/>
</dbReference>
<dbReference type="Proteomes" id="UP000019229">
    <property type="component" value="Chromosome"/>
</dbReference>
<dbReference type="InterPro" id="IPR004188">
    <property type="entry name" value="Phe-tRNA_ligase_II_N"/>
</dbReference>
<evidence type="ECO:0000256" key="9">
    <source>
        <dbReference type="ARBA" id="ARBA00022917"/>
    </source>
</evidence>
<protein>
    <recommendedName>
        <fullName evidence="2">phenylalanine--tRNA ligase</fullName>
        <ecNumber evidence="2">6.1.1.20</ecNumber>
    </recommendedName>
</protein>
<dbReference type="Pfam" id="PF02912">
    <property type="entry name" value="Phe_tRNA-synt_N"/>
    <property type="match status" value="1"/>
</dbReference>
<dbReference type="PANTHER" id="PTHR11538:SF41">
    <property type="entry name" value="PHENYLALANINE--TRNA LIGASE, MITOCHONDRIAL"/>
    <property type="match status" value="1"/>
</dbReference>
<name>W5UZV8_9BACT</name>
<keyword evidence="5" id="KW-0479">Metal-binding</keyword>
<reference evidence="13 14" key="1">
    <citation type="journal article" date="2014" name="Genome Announc.">
        <title>Complete Genome Sequence of Mycoplasma bovoculi Strain M165/69T (ATCC 29104).</title>
        <authorList>
            <person name="Calcutt M.J."/>
            <person name="Foecking M.F."/>
        </authorList>
    </citation>
    <scope>NUCLEOTIDE SEQUENCE [LARGE SCALE GENOMIC DNA]</scope>
    <source>
        <strain evidence="13">M165/69</strain>
    </source>
</reference>
<dbReference type="EC" id="6.1.1.20" evidence="2"/>
<dbReference type="PATRIC" id="fig|743966.3.peg.61"/>
<dbReference type="RefSeq" id="WP_022934873.1">
    <property type="nucleotide sequence ID" value="NZ_CP007154.1"/>
</dbReference>
<evidence type="ECO:0000259" key="12">
    <source>
        <dbReference type="PROSITE" id="PS50862"/>
    </source>
</evidence>
<organism evidence="13 14">
    <name type="scientific">Mesomycoplasma bovoculi M165/69</name>
    <dbReference type="NCBI Taxonomy" id="743966"/>
    <lineage>
        <taxon>Bacteria</taxon>
        <taxon>Bacillati</taxon>
        <taxon>Mycoplasmatota</taxon>
        <taxon>Mycoplasmoidales</taxon>
        <taxon>Metamycoplasmataceae</taxon>
        <taxon>Mesomycoplasma</taxon>
    </lineage>
</organism>
<keyword evidence="10" id="KW-0030">Aminoacyl-tRNA synthetase</keyword>
<dbReference type="GO" id="GO:0005737">
    <property type="term" value="C:cytoplasm"/>
    <property type="evidence" value="ECO:0007669"/>
    <property type="project" value="UniProtKB-SubCell"/>
</dbReference>
<dbReference type="CDD" id="cd00496">
    <property type="entry name" value="PheRS_alpha_core"/>
    <property type="match status" value="1"/>
</dbReference>
<dbReference type="PANTHER" id="PTHR11538">
    <property type="entry name" value="PHENYLALANYL-TRNA SYNTHETASE"/>
    <property type="match status" value="1"/>
</dbReference>
<dbReference type="GO" id="GO:0006432">
    <property type="term" value="P:phenylalanyl-tRNA aminoacylation"/>
    <property type="evidence" value="ECO:0007669"/>
    <property type="project" value="InterPro"/>
</dbReference>
<dbReference type="InterPro" id="IPR006195">
    <property type="entry name" value="aa-tRNA-synth_II"/>
</dbReference>
<evidence type="ECO:0000256" key="5">
    <source>
        <dbReference type="ARBA" id="ARBA00022723"/>
    </source>
</evidence>
<dbReference type="GO" id="GO:0000049">
    <property type="term" value="F:tRNA binding"/>
    <property type="evidence" value="ECO:0007669"/>
    <property type="project" value="InterPro"/>
</dbReference>
<dbReference type="GO" id="GO:0046872">
    <property type="term" value="F:metal ion binding"/>
    <property type="evidence" value="ECO:0007669"/>
    <property type="project" value="UniProtKB-KW"/>
</dbReference>
<dbReference type="Pfam" id="PF01409">
    <property type="entry name" value="tRNA-synt_2d"/>
    <property type="match status" value="1"/>
</dbReference>
<dbReference type="OrthoDB" id="9800719at2"/>
<dbReference type="SUPFAM" id="SSF46589">
    <property type="entry name" value="tRNA-binding arm"/>
    <property type="match status" value="1"/>
</dbReference>
<dbReference type="PROSITE" id="PS50862">
    <property type="entry name" value="AA_TRNA_LIGASE_II"/>
    <property type="match status" value="1"/>
</dbReference>
<evidence type="ECO:0000313" key="13">
    <source>
        <dbReference type="EMBL" id="AHH45073.1"/>
    </source>
</evidence>
<evidence type="ECO:0000256" key="3">
    <source>
        <dbReference type="ARBA" id="ARBA00022490"/>
    </source>
</evidence>
<keyword evidence="8" id="KW-0460">Magnesium</keyword>
<keyword evidence="7" id="KW-0067">ATP-binding</keyword>
<dbReference type="Gene3D" id="3.30.930.10">
    <property type="entry name" value="Bira Bifunctional Protein, Domain 2"/>
    <property type="match status" value="1"/>
</dbReference>
<dbReference type="KEGG" id="mbc:MYB_00310"/>
<dbReference type="HOGENOM" id="CLU_025086_0_1_14"/>
<dbReference type="InterPro" id="IPR004529">
    <property type="entry name" value="Phe-tRNA-synth_IIc_asu"/>
</dbReference>
<comment type="subcellular location">
    <subcellularLocation>
        <location evidence="1">Cytoplasm</location>
    </subcellularLocation>
</comment>
<evidence type="ECO:0000256" key="6">
    <source>
        <dbReference type="ARBA" id="ARBA00022741"/>
    </source>
</evidence>
<comment type="catalytic activity">
    <reaction evidence="11">
        <text>tRNA(Phe) + L-phenylalanine + ATP = L-phenylalanyl-tRNA(Phe) + AMP + diphosphate + H(+)</text>
        <dbReference type="Rhea" id="RHEA:19413"/>
        <dbReference type="Rhea" id="RHEA-COMP:9668"/>
        <dbReference type="Rhea" id="RHEA-COMP:9699"/>
        <dbReference type="ChEBI" id="CHEBI:15378"/>
        <dbReference type="ChEBI" id="CHEBI:30616"/>
        <dbReference type="ChEBI" id="CHEBI:33019"/>
        <dbReference type="ChEBI" id="CHEBI:58095"/>
        <dbReference type="ChEBI" id="CHEBI:78442"/>
        <dbReference type="ChEBI" id="CHEBI:78531"/>
        <dbReference type="ChEBI" id="CHEBI:456215"/>
        <dbReference type="EC" id="6.1.1.20"/>
    </reaction>
</comment>
<dbReference type="NCBIfam" id="TIGR00468">
    <property type="entry name" value="pheS"/>
    <property type="match status" value="1"/>
</dbReference>
<dbReference type="eggNOG" id="COG0016">
    <property type="taxonomic scope" value="Bacteria"/>
</dbReference>